<feature type="transmembrane region" description="Helical" evidence="2">
    <location>
        <begin position="187"/>
        <end position="207"/>
    </location>
</feature>
<protein>
    <submittedName>
        <fullName evidence="4">Phosphatase PAP2 family protein</fullName>
    </submittedName>
</protein>
<evidence type="ECO:0000313" key="4">
    <source>
        <dbReference type="EMBL" id="MDC8769937.1"/>
    </source>
</evidence>
<dbReference type="CDD" id="cd03392">
    <property type="entry name" value="PAP2_like_2"/>
    <property type="match status" value="1"/>
</dbReference>
<proteinExistence type="predicted"/>
<dbReference type="Proteomes" id="UP001221189">
    <property type="component" value="Unassembled WGS sequence"/>
</dbReference>
<gene>
    <name evidence="4" type="ORF">PRZ03_00025</name>
</gene>
<feature type="transmembrane region" description="Helical" evidence="2">
    <location>
        <begin position="213"/>
        <end position="230"/>
    </location>
</feature>
<feature type="compositionally biased region" description="Acidic residues" evidence="1">
    <location>
        <begin position="7"/>
        <end position="16"/>
    </location>
</feature>
<dbReference type="EMBL" id="JAQQXT010000001">
    <property type="protein sequence ID" value="MDC8769937.1"/>
    <property type="molecule type" value="Genomic_DNA"/>
</dbReference>
<dbReference type="Pfam" id="PF01569">
    <property type="entry name" value="PAP2"/>
    <property type="match status" value="1"/>
</dbReference>
<dbReference type="Gene3D" id="1.20.144.10">
    <property type="entry name" value="Phosphatidic acid phosphatase type 2/haloperoxidase"/>
    <property type="match status" value="1"/>
</dbReference>
<feature type="transmembrane region" description="Helical" evidence="2">
    <location>
        <begin position="115"/>
        <end position="136"/>
    </location>
</feature>
<evidence type="ECO:0000256" key="1">
    <source>
        <dbReference type="SAM" id="MobiDB-lite"/>
    </source>
</evidence>
<feature type="transmembrane region" description="Helical" evidence="2">
    <location>
        <begin position="29"/>
        <end position="47"/>
    </location>
</feature>
<keyword evidence="2" id="KW-0472">Membrane</keyword>
<dbReference type="PANTHER" id="PTHR14969:SF13">
    <property type="entry name" value="AT30094P"/>
    <property type="match status" value="1"/>
</dbReference>
<dbReference type="InterPro" id="IPR036938">
    <property type="entry name" value="PAP2/HPO_sf"/>
</dbReference>
<organism evidence="4 5">
    <name type="scientific">Roseateles albus</name>
    <dbReference type="NCBI Taxonomy" id="2987525"/>
    <lineage>
        <taxon>Bacteria</taxon>
        <taxon>Pseudomonadati</taxon>
        <taxon>Pseudomonadota</taxon>
        <taxon>Betaproteobacteria</taxon>
        <taxon>Burkholderiales</taxon>
        <taxon>Sphaerotilaceae</taxon>
        <taxon>Roseateles</taxon>
    </lineage>
</organism>
<evidence type="ECO:0000259" key="3">
    <source>
        <dbReference type="SMART" id="SM00014"/>
    </source>
</evidence>
<evidence type="ECO:0000256" key="2">
    <source>
        <dbReference type="SAM" id="Phobius"/>
    </source>
</evidence>
<feature type="transmembrane region" description="Helical" evidence="2">
    <location>
        <begin position="156"/>
        <end position="175"/>
    </location>
</feature>
<dbReference type="SMART" id="SM00014">
    <property type="entry name" value="acidPPc"/>
    <property type="match status" value="1"/>
</dbReference>
<sequence length="238" mass="25322">MQKQTEMPDDHDDDDAADTKPSPDRYGRVVKTLLPGFAAALLAWSFIEISGAMLDGGTRGVDTALLLWAQQARSAQPWVVSVLRDLSGIGSTVFLTLLTVAAVGYLLLVRRAVTAYLLASSVISGTLAVFSLKAAFGRIRPDAAFAVMIEPGLSFPSGHASLSALVFLSLGALLASTRSKPAERIYILCLAGLMTLLVGLSRVALGVHWGSDVLGGWAFGSAWALVYLLLARRLARHR</sequence>
<keyword evidence="5" id="KW-1185">Reference proteome</keyword>
<dbReference type="PANTHER" id="PTHR14969">
    <property type="entry name" value="SPHINGOSINE-1-PHOSPHATE PHOSPHOHYDROLASE"/>
    <property type="match status" value="1"/>
</dbReference>
<reference evidence="4 5" key="1">
    <citation type="submission" date="2022-10" db="EMBL/GenBank/DDBJ databases">
        <title>Paucibacter sp. hw1 Genome sequencing.</title>
        <authorList>
            <person name="Park S."/>
        </authorList>
    </citation>
    <scope>NUCLEOTIDE SEQUENCE [LARGE SCALE GENOMIC DNA]</scope>
    <source>
        <strain evidence="5">hw1</strain>
    </source>
</reference>
<keyword evidence="2" id="KW-1133">Transmembrane helix</keyword>
<name>A0ABT5K949_9BURK</name>
<evidence type="ECO:0000313" key="5">
    <source>
        <dbReference type="Proteomes" id="UP001221189"/>
    </source>
</evidence>
<feature type="domain" description="Phosphatidic acid phosphatase type 2/haloperoxidase" evidence="3">
    <location>
        <begin position="114"/>
        <end position="228"/>
    </location>
</feature>
<accession>A0ABT5K949</accession>
<dbReference type="InterPro" id="IPR000326">
    <property type="entry name" value="PAP2/HPO"/>
</dbReference>
<dbReference type="SUPFAM" id="SSF48317">
    <property type="entry name" value="Acid phosphatase/Vanadium-dependent haloperoxidase"/>
    <property type="match status" value="1"/>
</dbReference>
<feature type="region of interest" description="Disordered" evidence="1">
    <location>
        <begin position="1"/>
        <end position="23"/>
    </location>
</feature>
<dbReference type="RefSeq" id="WP_263532815.1">
    <property type="nucleotide sequence ID" value="NZ_JAQQXT010000001.1"/>
</dbReference>
<keyword evidence="2" id="KW-0812">Transmembrane</keyword>
<feature type="transmembrane region" description="Helical" evidence="2">
    <location>
        <begin position="86"/>
        <end position="108"/>
    </location>
</feature>
<comment type="caution">
    <text evidence="4">The sequence shown here is derived from an EMBL/GenBank/DDBJ whole genome shotgun (WGS) entry which is preliminary data.</text>
</comment>